<dbReference type="Pfam" id="PF00106">
    <property type="entry name" value="adh_short"/>
    <property type="match status" value="1"/>
</dbReference>
<dbReference type="Proteomes" id="UP000049979">
    <property type="component" value="Unassembled WGS sequence"/>
</dbReference>
<organism evidence="5 6">
    <name type="scientific">Roseburia faecis</name>
    <dbReference type="NCBI Taxonomy" id="301302"/>
    <lineage>
        <taxon>Bacteria</taxon>
        <taxon>Bacillati</taxon>
        <taxon>Bacillota</taxon>
        <taxon>Clostridia</taxon>
        <taxon>Lachnospirales</taxon>
        <taxon>Lachnospiraceae</taxon>
        <taxon>Roseburia</taxon>
    </lineage>
</organism>
<dbReference type="PRINTS" id="PR00080">
    <property type="entry name" value="SDRFAMILY"/>
</dbReference>
<dbReference type="GO" id="GO:0008202">
    <property type="term" value="P:steroid metabolic process"/>
    <property type="evidence" value="ECO:0007669"/>
    <property type="project" value="UniProtKB-KW"/>
</dbReference>
<dbReference type="AlphaFoldDB" id="A0A0M6WCQ0"/>
<dbReference type="InterPro" id="IPR020904">
    <property type="entry name" value="Sc_DH/Rdtase_CS"/>
</dbReference>
<accession>A0A0M6WCQ0</accession>
<dbReference type="InterPro" id="IPR002347">
    <property type="entry name" value="SDR_fam"/>
</dbReference>
<dbReference type="PANTHER" id="PTHR42879">
    <property type="entry name" value="3-OXOACYL-(ACYL-CARRIER-PROTEIN) REDUCTASE"/>
    <property type="match status" value="1"/>
</dbReference>
<dbReference type="GO" id="GO:0032787">
    <property type="term" value="P:monocarboxylic acid metabolic process"/>
    <property type="evidence" value="ECO:0007669"/>
    <property type="project" value="UniProtKB-ARBA"/>
</dbReference>
<dbReference type="OrthoDB" id="9803333at2"/>
<dbReference type="Gene3D" id="3.40.50.720">
    <property type="entry name" value="NAD(P)-binding Rossmann-like Domain"/>
    <property type="match status" value="1"/>
</dbReference>
<evidence type="ECO:0000256" key="4">
    <source>
        <dbReference type="RuleBase" id="RU000363"/>
    </source>
</evidence>
<dbReference type="FunFam" id="3.40.50.720:FF:000173">
    <property type="entry name" value="3-oxoacyl-[acyl-carrier protein] reductase"/>
    <property type="match status" value="1"/>
</dbReference>
<keyword evidence="3" id="KW-0443">Lipid metabolism</keyword>
<keyword evidence="2" id="KW-0560">Oxidoreductase</keyword>
<evidence type="ECO:0000256" key="2">
    <source>
        <dbReference type="ARBA" id="ARBA00023002"/>
    </source>
</evidence>
<dbReference type="SUPFAM" id="SSF51735">
    <property type="entry name" value="NAD(P)-binding Rossmann-fold domains"/>
    <property type="match status" value="1"/>
</dbReference>
<name>A0A0M6WCQ0_9FIRM</name>
<evidence type="ECO:0000256" key="3">
    <source>
        <dbReference type="ARBA" id="ARBA00023221"/>
    </source>
</evidence>
<protein>
    <submittedName>
        <fullName evidence="5">3-oxoacyl-[acyl-carrier-protein] reductase</fullName>
    </submittedName>
</protein>
<dbReference type="STRING" id="301302.ERS852420_00006"/>
<dbReference type="RefSeq" id="WP_055067046.1">
    <property type="nucleotide sequence ID" value="NZ_CP173697.1"/>
</dbReference>
<dbReference type="PROSITE" id="PS00061">
    <property type="entry name" value="ADH_SHORT"/>
    <property type="match status" value="1"/>
</dbReference>
<dbReference type="InterPro" id="IPR050259">
    <property type="entry name" value="SDR"/>
</dbReference>
<keyword evidence="3" id="KW-0753">Steroid metabolism</keyword>
<evidence type="ECO:0000313" key="6">
    <source>
        <dbReference type="Proteomes" id="UP000049979"/>
    </source>
</evidence>
<dbReference type="PRINTS" id="PR00081">
    <property type="entry name" value="GDHRDH"/>
</dbReference>
<gene>
    <name evidence="5" type="ORF">M72_03101</name>
</gene>
<proteinExistence type="inferred from homology"/>
<comment type="similarity">
    <text evidence="1 4">Belongs to the short-chain dehydrogenases/reductases (SDR) family.</text>
</comment>
<dbReference type="InterPro" id="IPR036291">
    <property type="entry name" value="NAD(P)-bd_dom_sf"/>
</dbReference>
<dbReference type="GO" id="GO:0016491">
    <property type="term" value="F:oxidoreductase activity"/>
    <property type="evidence" value="ECO:0007669"/>
    <property type="project" value="UniProtKB-KW"/>
</dbReference>
<dbReference type="EMBL" id="CVRR01000005">
    <property type="protein sequence ID" value="CRL33795.1"/>
    <property type="molecule type" value="Genomic_DNA"/>
</dbReference>
<reference evidence="6" key="1">
    <citation type="submission" date="2015-05" db="EMBL/GenBank/DDBJ databases">
        <authorList>
            <consortium name="Pathogen Informatics"/>
        </authorList>
    </citation>
    <scope>NUCLEOTIDE SEQUENCE [LARGE SCALE GENOMIC DNA]</scope>
    <source>
        <strain evidence="6">M72</strain>
    </source>
</reference>
<evidence type="ECO:0000313" key="5">
    <source>
        <dbReference type="EMBL" id="CRL33795.1"/>
    </source>
</evidence>
<dbReference type="NCBIfam" id="NF047420">
    <property type="entry name" value="EF_P_mod_YmfI"/>
    <property type="match status" value="1"/>
</dbReference>
<keyword evidence="6" id="KW-1185">Reference proteome</keyword>
<sequence length="243" mass="25990">MKHTALITGASRGIGAALACRFAAEGYHLALCCHNSYETLQALATKLETTYSIQVLCFRGDVGDYTFICDMVQKTLDTFGQIDVLINNAGISYIGLLTDMDITDWNRIIATNLTSVFSTCRQVIPSMVHAKSGHIINISSVWGNVGASCEVAYSACKGGINSLTRALGKELAPSNIQVNAIACGVIDTDMNRCFSEEERSALIEEIPAGRMGSPEEVASLAYSLATASSYLNGQILTLDGGWI</sequence>
<evidence type="ECO:0000256" key="1">
    <source>
        <dbReference type="ARBA" id="ARBA00006484"/>
    </source>
</evidence>
<dbReference type="PANTHER" id="PTHR42879:SF2">
    <property type="entry name" value="3-OXOACYL-[ACYL-CARRIER-PROTEIN] REDUCTASE FABG"/>
    <property type="match status" value="1"/>
</dbReference>